<gene>
    <name evidence="1" type="ORF">E0F91_09835</name>
</gene>
<sequence length="77" mass="8754">MILIHSIGHLIVNKSNHSSVFFTKIVLLKIFPSPDSSENPLDQSAIFSWQKRATAGSSFYDVEKKRFDQEIATDGWK</sequence>
<dbReference type="EMBL" id="SMFN01000010">
    <property type="protein sequence ID" value="TDE03923.1"/>
    <property type="molecule type" value="Genomic_DNA"/>
</dbReference>
<evidence type="ECO:0000313" key="2">
    <source>
        <dbReference type="Proteomes" id="UP000294644"/>
    </source>
</evidence>
<dbReference type="RefSeq" id="WP_132066368.1">
    <property type="nucleotide sequence ID" value="NZ_SMFN01000010.1"/>
</dbReference>
<dbReference type="Proteomes" id="UP000294644">
    <property type="component" value="Unassembled WGS sequence"/>
</dbReference>
<reference evidence="1 2" key="1">
    <citation type="submission" date="2019-03" db="EMBL/GenBank/DDBJ databases">
        <title>Flavobacterium LB-D12 sp. nov., isolated from arctic soil.</title>
        <authorList>
            <person name="Chaudhary D.K."/>
        </authorList>
    </citation>
    <scope>NUCLEOTIDE SEQUENCE [LARGE SCALE GENOMIC DNA]</scope>
    <source>
        <strain evidence="1 2">LB-D12</strain>
    </source>
</reference>
<dbReference type="AlphaFoldDB" id="A0A4R5D165"/>
<organism evidence="1 2">
    <name type="scientific">Flavobacterium sandaracinum</name>
    <dbReference type="NCBI Taxonomy" id="2541733"/>
    <lineage>
        <taxon>Bacteria</taxon>
        <taxon>Pseudomonadati</taxon>
        <taxon>Bacteroidota</taxon>
        <taxon>Flavobacteriia</taxon>
        <taxon>Flavobacteriales</taxon>
        <taxon>Flavobacteriaceae</taxon>
        <taxon>Flavobacterium</taxon>
    </lineage>
</organism>
<accession>A0A4R5D165</accession>
<name>A0A4R5D165_9FLAO</name>
<proteinExistence type="predicted"/>
<dbReference type="OrthoDB" id="9889229at2"/>
<keyword evidence="2" id="KW-1185">Reference proteome</keyword>
<comment type="caution">
    <text evidence="1">The sequence shown here is derived from an EMBL/GenBank/DDBJ whole genome shotgun (WGS) entry which is preliminary data.</text>
</comment>
<evidence type="ECO:0000313" key="1">
    <source>
        <dbReference type="EMBL" id="TDE03923.1"/>
    </source>
</evidence>
<protein>
    <submittedName>
        <fullName evidence="1">Uncharacterized protein</fullName>
    </submittedName>
</protein>